<dbReference type="AlphaFoldDB" id="A0A0H3W6F5"/>
<keyword evidence="7 14" id="KW-1133">Transmembrane helix</keyword>
<evidence type="ECO:0000256" key="11">
    <source>
        <dbReference type="ARBA" id="ARBA00023136"/>
    </source>
</evidence>
<comment type="similarity">
    <text evidence="2 13">Belongs to the ATPase protein 8 family.</text>
</comment>
<dbReference type="GO" id="GO:0045259">
    <property type="term" value="C:proton-transporting ATP synthase complex"/>
    <property type="evidence" value="ECO:0007669"/>
    <property type="project" value="UniProtKB-KW"/>
</dbReference>
<name>A0A0H3W6F5_SPEDA</name>
<evidence type="ECO:0000256" key="7">
    <source>
        <dbReference type="ARBA" id="ARBA00022989"/>
    </source>
</evidence>
<evidence type="ECO:0000256" key="13">
    <source>
        <dbReference type="RuleBase" id="RU003661"/>
    </source>
</evidence>
<dbReference type="GO" id="GO:0031966">
    <property type="term" value="C:mitochondrial membrane"/>
    <property type="evidence" value="ECO:0007669"/>
    <property type="project" value="UniProtKB-SubCell"/>
</dbReference>
<dbReference type="PANTHER" id="PTHR13722:SF0">
    <property type="entry name" value="ATP SYNTHASE PROTEIN 8"/>
    <property type="match status" value="1"/>
</dbReference>
<keyword evidence="12" id="KW-0066">ATP synthesis</keyword>
<keyword evidence="11 14" id="KW-0472">Membrane</keyword>
<evidence type="ECO:0000256" key="8">
    <source>
        <dbReference type="ARBA" id="ARBA00022990"/>
    </source>
</evidence>
<evidence type="ECO:0000256" key="5">
    <source>
        <dbReference type="ARBA" id="ARBA00022692"/>
    </source>
</evidence>
<evidence type="ECO:0000256" key="12">
    <source>
        <dbReference type="ARBA" id="ARBA00023310"/>
    </source>
</evidence>
<dbReference type="Pfam" id="PF00895">
    <property type="entry name" value="ATP-synt_8"/>
    <property type="match status" value="1"/>
</dbReference>
<organism evidence="15">
    <name type="scientific">Spermophilus dauricus</name>
    <name type="common">Daurian ground squirrel</name>
    <dbReference type="NCBI Taxonomy" id="99837"/>
    <lineage>
        <taxon>Eukaryota</taxon>
        <taxon>Metazoa</taxon>
        <taxon>Chordata</taxon>
        <taxon>Craniata</taxon>
        <taxon>Vertebrata</taxon>
        <taxon>Euteleostomi</taxon>
        <taxon>Mammalia</taxon>
        <taxon>Eutheria</taxon>
        <taxon>Euarchontoglires</taxon>
        <taxon>Glires</taxon>
        <taxon>Rodentia</taxon>
        <taxon>Sciuromorpha</taxon>
        <taxon>Sciuridae</taxon>
        <taxon>Xerinae</taxon>
        <taxon>Marmotini</taxon>
        <taxon>Spermophilus</taxon>
    </lineage>
</organism>
<reference evidence="15" key="1">
    <citation type="submission" date="2015-05" db="EMBL/GenBank/DDBJ databases">
        <title>The complete mitochondrial genome of Daurian ground squirrel, Spermophilus dauricus.</title>
        <authorList>
            <person name="Jin G."/>
            <person name="Huang H."/>
            <person name="Zhang M."/>
        </authorList>
    </citation>
    <scope>NUCLEOTIDE SEQUENCE</scope>
</reference>
<keyword evidence="6 13" id="KW-0375">Hydrogen ion transport</keyword>
<dbReference type="CTD" id="4509"/>
<dbReference type="EMBL" id="KR534854">
    <property type="protein sequence ID" value="AKK32237.1"/>
    <property type="molecule type" value="Genomic_DNA"/>
</dbReference>
<dbReference type="GeneID" id="24573517"/>
<evidence type="ECO:0000256" key="9">
    <source>
        <dbReference type="ARBA" id="ARBA00023065"/>
    </source>
</evidence>
<evidence type="ECO:0000256" key="3">
    <source>
        <dbReference type="ARBA" id="ARBA00022448"/>
    </source>
</evidence>
<keyword evidence="9 13" id="KW-0406">Ion transport</keyword>
<dbReference type="GO" id="GO:0015986">
    <property type="term" value="P:proton motive force-driven ATP synthesis"/>
    <property type="evidence" value="ECO:0007669"/>
    <property type="project" value="InterPro"/>
</dbReference>
<evidence type="ECO:0000313" key="15">
    <source>
        <dbReference type="EMBL" id="AKK32237.1"/>
    </source>
</evidence>
<comment type="subcellular location">
    <subcellularLocation>
        <location evidence="1 13">Mitochondrion membrane</location>
        <topology evidence="1 13">Single-pass membrane protein</topology>
    </subcellularLocation>
</comment>
<accession>A0A0H3W6F5</accession>
<evidence type="ECO:0000256" key="2">
    <source>
        <dbReference type="ARBA" id="ARBA00008892"/>
    </source>
</evidence>
<feature type="transmembrane region" description="Helical" evidence="14">
    <location>
        <begin position="6"/>
        <end position="24"/>
    </location>
</feature>
<evidence type="ECO:0000256" key="10">
    <source>
        <dbReference type="ARBA" id="ARBA00023128"/>
    </source>
</evidence>
<evidence type="ECO:0000256" key="1">
    <source>
        <dbReference type="ARBA" id="ARBA00004304"/>
    </source>
</evidence>
<keyword evidence="8" id="KW-0007">Acetylation</keyword>
<dbReference type="PANTHER" id="PTHR13722">
    <property type="entry name" value="ATP SYNTHASE PROTEIN 8"/>
    <property type="match status" value="1"/>
</dbReference>
<dbReference type="InterPro" id="IPR039017">
    <property type="entry name" value="ATP8_mammal"/>
</dbReference>
<keyword evidence="10 13" id="KW-0496">Mitochondrion</keyword>
<keyword evidence="3 13" id="KW-0813">Transport</keyword>
<proteinExistence type="inferred from homology"/>
<keyword evidence="4 13" id="KW-0138">CF(0)</keyword>
<protein>
    <recommendedName>
        <fullName evidence="13">ATP synthase complex subunit 8</fullName>
    </recommendedName>
</protein>
<gene>
    <name evidence="15" type="primary">atp8</name>
</gene>
<keyword evidence="5 13" id="KW-0812">Transmembrane</keyword>
<geneLocation type="mitochondrion" evidence="15"/>
<dbReference type="GO" id="GO:0015078">
    <property type="term" value="F:proton transmembrane transporter activity"/>
    <property type="evidence" value="ECO:0007669"/>
    <property type="project" value="InterPro"/>
</dbReference>
<evidence type="ECO:0000256" key="6">
    <source>
        <dbReference type="ARBA" id="ARBA00022781"/>
    </source>
</evidence>
<dbReference type="InterPro" id="IPR001421">
    <property type="entry name" value="ATP8_metazoa"/>
</dbReference>
<evidence type="ECO:0000256" key="4">
    <source>
        <dbReference type="ARBA" id="ARBA00022547"/>
    </source>
</evidence>
<dbReference type="RefSeq" id="YP_009145330.1">
    <property type="nucleotide sequence ID" value="NC_027283.1"/>
</dbReference>
<sequence>MPQLDTSTWFITIISMILALFMLFQSKIANHSYYSNPSHKDMKPTTHSTPWEEKWTKIYLPLSLPLH</sequence>
<evidence type="ECO:0000256" key="14">
    <source>
        <dbReference type="SAM" id="Phobius"/>
    </source>
</evidence>